<dbReference type="EMBL" id="JAOYEY010000050">
    <property type="protein sequence ID" value="MCV9888146.1"/>
    <property type="molecule type" value="Genomic_DNA"/>
</dbReference>
<keyword evidence="3" id="KW-1185">Reference proteome</keyword>
<accession>A0ABT3DM62</accession>
<evidence type="ECO:0000313" key="2">
    <source>
        <dbReference type="EMBL" id="MCV9888146.1"/>
    </source>
</evidence>
<feature type="region of interest" description="Disordered" evidence="1">
    <location>
        <begin position="25"/>
        <end position="45"/>
    </location>
</feature>
<proteinExistence type="predicted"/>
<evidence type="ECO:0000256" key="1">
    <source>
        <dbReference type="SAM" id="MobiDB-lite"/>
    </source>
</evidence>
<dbReference type="RefSeq" id="WP_264144334.1">
    <property type="nucleotide sequence ID" value="NZ_JAOYEY010000050.1"/>
</dbReference>
<organism evidence="2 3">
    <name type="scientific">Metabacillus halosaccharovorans</name>
    <dbReference type="NCBI Taxonomy" id="930124"/>
    <lineage>
        <taxon>Bacteria</taxon>
        <taxon>Bacillati</taxon>
        <taxon>Bacillota</taxon>
        <taxon>Bacilli</taxon>
        <taxon>Bacillales</taxon>
        <taxon>Bacillaceae</taxon>
        <taxon>Metabacillus</taxon>
    </lineage>
</organism>
<protein>
    <submittedName>
        <fullName evidence="2">Paeninodin family lasso peptide</fullName>
    </submittedName>
</protein>
<dbReference type="InterPro" id="IPR049825">
    <property type="entry name" value="Lasso_PadeA-like"/>
</dbReference>
<dbReference type="NCBIfam" id="NF033524">
    <property type="entry name" value="lasso_PadeA_fam"/>
    <property type="match status" value="1"/>
</dbReference>
<dbReference type="Proteomes" id="UP001526147">
    <property type="component" value="Unassembled WGS sequence"/>
</dbReference>
<sequence>MKKQWKSPELEVLNISMTMAGPGVKTPDAVQPDPDAHEHDVVNFS</sequence>
<gene>
    <name evidence="2" type="ORF">OIH86_21090</name>
</gene>
<evidence type="ECO:0000313" key="3">
    <source>
        <dbReference type="Proteomes" id="UP001526147"/>
    </source>
</evidence>
<comment type="caution">
    <text evidence="2">The sequence shown here is derived from an EMBL/GenBank/DDBJ whole genome shotgun (WGS) entry which is preliminary data.</text>
</comment>
<feature type="compositionally biased region" description="Basic and acidic residues" evidence="1">
    <location>
        <begin position="34"/>
        <end position="45"/>
    </location>
</feature>
<name>A0ABT3DM62_9BACI</name>
<reference evidence="2 3" key="1">
    <citation type="submission" date="2022-10" db="EMBL/GenBank/DDBJ databases">
        <title>Draft genome assembly of moderately radiation resistant bacterium Metabacillus halosaccharovorans.</title>
        <authorList>
            <person name="Pal S."/>
            <person name="Gopinathan A."/>
        </authorList>
    </citation>
    <scope>NUCLEOTIDE SEQUENCE [LARGE SCALE GENOMIC DNA]</scope>
    <source>
        <strain evidence="2 3">VITHBRA001</strain>
    </source>
</reference>